<dbReference type="Pfam" id="PF06722">
    <property type="entry name" value="EryCIII-like_C"/>
    <property type="match status" value="1"/>
</dbReference>
<evidence type="ECO:0000259" key="5">
    <source>
        <dbReference type="Pfam" id="PF21036"/>
    </source>
</evidence>
<proteinExistence type="inferred from homology"/>
<dbReference type="GO" id="GO:0008194">
    <property type="term" value="F:UDP-glycosyltransferase activity"/>
    <property type="evidence" value="ECO:0007669"/>
    <property type="project" value="InterPro"/>
</dbReference>
<comment type="similarity">
    <text evidence="1">Belongs to the glycosyltransferase 28 family.</text>
</comment>
<dbReference type="EMBL" id="KM264312">
    <property type="protein sequence ID" value="AIU99213.1"/>
    <property type="molecule type" value="Genomic_DNA"/>
</dbReference>
<dbReference type="GO" id="GO:0016758">
    <property type="term" value="F:hexosyltransferase activity"/>
    <property type="evidence" value="ECO:0007669"/>
    <property type="project" value="UniProtKB-ARBA"/>
</dbReference>
<dbReference type="SUPFAM" id="SSF53756">
    <property type="entry name" value="UDP-Glycosyltransferase/glycogen phosphorylase"/>
    <property type="match status" value="1"/>
</dbReference>
<feature type="domain" description="Erythromycin biosynthesis protein CIII-like C-terminal" evidence="4">
    <location>
        <begin position="236"/>
        <end position="378"/>
    </location>
</feature>
<evidence type="ECO:0000256" key="2">
    <source>
        <dbReference type="ARBA" id="ARBA00022676"/>
    </source>
</evidence>
<accession>A0A0A0R6S9</accession>
<keyword evidence="3" id="KW-0808">Transferase</keyword>
<dbReference type="PANTHER" id="PTHR48050">
    <property type="entry name" value="STEROL 3-BETA-GLUCOSYLTRANSFERASE"/>
    <property type="match status" value="1"/>
</dbReference>
<organism evidence="6">
    <name type="scientific">Streptomyces chattanoogensis</name>
    <dbReference type="NCBI Taxonomy" id="66876"/>
    <lineage>
        <taxon>Bacteria</taxon>
        <taxon>Bacillati</taxon>
        <taxon>Actinomycetota</taxon>
        <taxon>Actinomycetes</taxon>
        <taxon>Kitasatosporales</taxon>
        <taxon>Streptomycetaceae</taxon>
        <taxon>Streptomyces</taxon>
    </lineage>
</organism>
<dbReference type="InterPro" id="IPR050426">
    <property type="entry name" value="Glycosyltransferase_28"/>
</dbReference>
<dbReference type="RefSeq" id="WP_046929095.1">
    <property type="nucleotide sequence ID" value="NZ_JBIAXE010000015.1"/>
</dbReference>
<feature type="domain" description="Erythromycin biosynthesis protein CIII-like N-terminal" evidence="5">
    <location>
        <begin position="23"/>
        <end position="220"/>
    </location>
</feature>
<dbReference type="Pfam" id="PF21036">
    <property type="entry name" value="EryCIII-like_N"/>
    <property type="match status" value="1"/>
</dbReference>
<dbReference type="InterPro" id="IPR048284">
    <property type="entry name" value="EryCIII-like_N"/>
</dbReference>
<dbReference type="PANTHER" id="PTHR48050:SF13">
    <property type="entry name" value="STEROL 3-BETA-GLUCOSYLTRANSFERASE UGT80A2"/>
    <property type="match status" value="1"/>
</dbReference>
<dbReference type="AlphaFoldDB" id="A0A0A0R6S9"/>
<protein>
    <submittedName>
        <fullName evidence="6">ChaGT3</fullName>
    </submittedName>
</protein>
<dbReference type="GO" id="GO:0017000">
    <property type="term" value="P:antibiotic biosynthetic process"/>
    <property type="evidence" value="ECO:0007669"/>
    <property type="project" value="UniProtKB-ARBA"/>
</dbReference>
<name>A0A0A0R6S9_9ACTN</name>
<evidence type="ECO:0000259" key="4">
    <source>
        <dbReference type="Pfam" id="PF06722"/>
    </source>
</evidence>
<evidence type="ECO:0000256" key="3">
    <source>
        <dbReference type="ARBA" id="ARBA00022679"/>
    </source>
</evidence>
<dbReference type="InterPro" id="IPR010610">
    <property type="entry name" value="EryCIII-like_C"/>
</dbReference>
<evidence type="ECO:0000313" key="6">
    <source>
        <dbReference type="EMBL" id="AIU99213.1"/>
    </source>
</evidence>
<keyword evidence="2" id="KW-0328">Glycosyltransferase</keyword>
<sequence>MRLLFVAGPAPSDIYAVAPLATAARAAGHQVLMSTPKELTPVVTGVGLPTVATTTTPIPDIRATRRSGEREVVPDDVDHPEFIQYTGRWFGRLAAETLVRLREVAAAWRPDVVVTGPHAYAGALLAHELSVPWIRHTWTVLDTVGIHVGSEGELAPELAELGLDRIPGPDLLIDNCPPGIRPADASPAQQIRYVPVNAQRPAEPWMYTRGERRRVCVTGGRIAALDDDFELIRGMVRQLAELDAEVVIPAPRKVAHALRAEFGDIRAGWIPLDVLMPTCDLIVHHAGGVPGLTGLTAALSGVPQLLMPQEKKVHTAARLVAEYGAAVTLLPDEVSTDSVGKGIRELLSAPSYADRAQALAQEIARMPSPAEVLGTVEHLARR</sequence>
<reference evidence="6" key="1">
    <citation type="submission" date="2014-08" db="EMBL/GenBank/DDBJ databases">
        <title>Characterization of a cryptic gene cluster for angucycline antibiotics by genome mining.</title>
        <authorList>
            <person name="Zhou Z."/>
            <person name="Xu Q."/>
        </authorList>
    </citation>
    <scope>NUCLEOTIDE SEQUENCE</scope>
    <source>
        <strain evidence="6">L10</strain>
    </source>
</reference>
<dbReference type="CDD" id="cd03784">
    <property type="entry name" value="GT1_Gtf-like"/>
    <property type="match status" value="1"/>
</dbReference>
<dbReference type="InterPro" id="IPR002213">
    <property type="entry name" value="UDP_glucos_trans"/>
</dbReference>
<dbReference type="Gene3D" id="3.40.50.2000">
    <property type="entry name" value="Glycogen Phosphorylase B"/>
    <property type="match status" value="2"/>
</dbReference>
<evidence type="ECO:0000256" key="1">
    <source>
        <dbReference type="ARBA" id="ARBA00006962"/>
    </source>
</evidence>
<gene>
    <name evidence="6" type="primary">chaGT3</name>
</gene>